<name>A0ABY3XM20_9ACTN</name>
<dbReference type="PANTHER" id="PTHR43794:SF11">
    <property type="entry name" value="AMIDOHYDROLASE-RELATED DOMAIN-CONTAINING PROTEIN"/>
    <property type="match status" value="1"/>
</dbReference>
<accession>A0ABY3XM20</accession>
<keyword evidence="2" id="KW-0378">Hydrolase</keyword>
<dbReference type="SUPFAM" id="SSF51338">
    <property type="entry name" value="Composite domain of metallo-dependent hydrolases"/>
    <property type="match status" value="1"/>
</dbReference>
<evidence type="ECO:0000256" key="2">
    <source>
        <dbReference type="ARBA" id="ARBA00022801"/>
    </source>
</evidence>
<evidence type="ECO:0000313" key="8">
    <source>
        <dbReference type="Proteomes" id="UP001202244"/>
    </source>
</evidence>
<sequence>MTSVQHPPRSGHEPRARPVAGYCDLLLTGGTVVTVDERYTVHDPGAVAVTGDRISAVGPADELSALRADTVLDCRGQAVIPGFVDGHTHLYQALVRGLGEGMSIVPWLCDFMWPYSIAVTGEDAVAGVRLAAAEALRAGITTVVDHHYAPTDLDTTLAVARTLEEAGLRGAVARGIVGERTAVAAARGQPDALFRYTAQDELDLTRQAVSHRPPGSRVEVWPAPLNLTYVDQELVRAAVGLAGELGTRWHTHCCESGADPRGYTAAYGVRPLQWLAGEGLLDERATLAHAVWLDDEEIEQAGAAGAAVAHNPVSNGYLASGTLRLPALRDAGVLMALGTDGPSCGHRQDMFECMKQAVLAQRLHTLDPQVVTAREVLAMATREGARYAGVDAGSLVAGRLADLAVVDLTAPHLRPLHDVMSTLVYAARAGDVSTTVAGGRIVHTDGHCLSVDEQAAAAEAQERADALLRRAGIDVPSHAAQHRAATPSPTHIPPESADDTP</sequence>
<evidence type="ECO:0000313" key="7">
    <source>
        <dbReference type="EMBL" id="UNS95450.1"/>
    </source>
</evidence>
<dbReference type="InterPro" id="IPR054418">
    <property type="entry name" value="MQNX/HUTI_composite_N"/>
</dbReference>
<evidence type="ECO:0000256" key="1">
    <source>
        <dbReference type="ARBA" id="ARBA00022723"/>
    </source>
</evidence>
<dbReference type="Pfam" id="PF22039">
    <property type="entry name" value="HUTI_composite_bact"/>
    <property type="match status" value="1"/>
</dbReference>
<dbReference type="InterPro" id="IPR006680">
    <property type="entry name" value="Amidohydro-rel"/>
</dbReference>
<dbReference type="InterPro" id="IPR032466">
    <property type="entry name" value="Metal_Hydrolase"/>
</dbReference>
<feature type="region of interest" description="Disordered" evidence="4">
    <location>
        <begin position="475"/>
        <end position="501"/>
    </location>
</feature>
<proteinExistence type="predicted"/>
<reference evidence="7 8" key="1">
    <citation type="journal article" date="2023" name="Microbiol. Spectr.">
        <title>Synergy between Genome Mining, Metabolomics, and Bioinformatics Uncovers Antibacterial Chlorinated Carbazole Alkaloids and Their Biosynthetic Gene Cluster from Streptomyces tubbatahanensis sp. nov., a Novel Actinomycete Isolated from Sulu Sea, Philippines.</title>
        <authorList>
            <person name="Tenebro C.P."/>
            <person name="Trono D.J.V.L."/>
            <person name="Balida L.A.P."/>
            <person name="Bayog L.K.A."/>
            <person name="Bruna J.R."/>
            <person name="Sabido E.M."/>
            <person name="Caspe D.P.C."/>
            <person name="de Los Santos E.L.C."/>
            <person name="Saludes J.P."/>
            <person name="Dalisay D.S."/>
        </authorList>
    </citation>
    <scope>NUCLEOTIDE SEQUENCE [LARGE SCALE GENOMIC DNA]</scope>
    <source>
        <strain evidence="7 8">DSD3025</strain>
    </source>
</reference>
<feature type="domain" description="Amidohydrolase-related" evidence="5">
    <location>
        <begin position="79"/>
        <end position="442"/>
    </location>
</feature>
<protein>
    <submittedName>
        <fullName evidence="7">Amidohydrolase</fullName>
    </submittedName>
</protein>
<dbReference type="Gene3D" id="3.20.20.140">
    <property type="entry name" value="Metal-dependent hydrolases"/>
    <property type="match status" value="1"/>
</dbReference>
<evidence type="ECO:0000259" key="6">
    <source>
        <dbReference type="Pfam" id="PF22039"/>
    </source>
</evidence>
<keyword evidence="3" id="KW-0862">Zinc</keyword>
<evidence type="ECO:0000259" key="5">
    <source>
        <dbReference type="Pfam" id="PF01979"/>
    </source>
</evidence>
<keyword evidence="1" id="KW-0479">Metal-binding</keyword>
<organism evidence="7 8">
    <name type="scientific">Streptomyces tubbatahanensis</name>
    <dbReference type="NCBI Taxonomy" id="2923272"/>
    <lineage>
        <taxon>Bacteria</taxon>
        <taxon>Bacillati</taxon>
        <taxon>Actinomycetota</taxon>
        <taxon>Actinomycetes</taxon>
        <taxon>Kitasatosporales</taxon>
        <taxon>Streptomycetaceae</taxon>
        <taxon>Streptomyces</taxon>
    </lineage>
</organism>
<dbReference type="Proteomes" id="UP001202244">
    <property type="component" value="Chromosome"/>
</dbReference>
<dbReference type="Gene3D" id="2.30.40.10">
    <property type="entry name" value="Urease, subunit C, domain 1"/>
    <property type="match status" value="1"/>
</dbReference>
<dbReference type="InterPro" id="IPR050287">
    <property type="entry name" value="MTA/SAH_deaminase"/>
</dbReference>
<keyword evidence="8" id="KW-1185">Reference proteome</keyword>
<dbReference type="EMBL" id="CP093846">
    <property type="protein sequence ID" value="UNS95450.1"/>
    <property type="molecule type" value="Genomic_DNA"/>
</dbReference>
<dbReference type="PANTHER" id="PTHR43794">
    <property type="entry name" value="AMINOHYDROLASE SSNA-RELATED"/>
    <property type="match status" value="1"/>
</dbReference>
<dbReference type="SUPFAM" id="SSF51556">
    <property type="entry name" value="Metallo-dependent hydrolases"/>
    <property type="match status" value="1"/>
</dbReference>
<evidence type="ECO:0000256" key="3">
    <source>
        <dbReference type="ARBA" id="ARBA00022833"/>
    </source>
</evidence>
<dbReference type="RefSeq" id="WP_242749127.1">
    <property type="nucleotide sequence ID" value="NZ_CP093846.1"/>
</dbReference>
<gene>
    <name evidence="7" type="ORF">MMF93_02415</name>
</gene>
<evidence type="ECO:0000256" key="4">
    <source>
        <dbReference type="SAM" id="MobiDB-lite"/>
    </source>
</evidence>
<dbReference type="Pfam" id="PF01979">
    <property type="entry name" value="Amidohydro_1"/>
    <property type="match status" value="1"/>
</dbReference>
<feature type="domain" description="Aminodeoxyfutalosine deaminase/Imidazolonepropionase-like composite" evidence="6">
    <location>
        <begin position="45"/>
        <end position="65"/>
    </location>
</feature>
<dbReference type="InterPro" id="IPR011059">
    <property type="entry name" value="Metal-dep_hydrolase_composite"/>
</dbReference>
<dbReference type="CDD" id="cd01298">
    <property type="entry name" value="ATZ_TRZ_like"/>
    <property type="match status" value="1"/>
</dbReference>